<dbReference type="GO" id="GO:0000981">
    <property type="term" value="F:DNA-binding transcription factor activity, RNA polymerase II-specific"/>
    <property type="evidence" value="ECO:0007669"/>
    <property type="project" value="TreeGrafter"/>
</dbReference>
<dbReference type="PANTHER" id="PTHR31644:SF1">
    <property type="entry name" value="ZN(II)2CYS6 TRANSCRIPTION FACTOR (EUROFUNG)"/>
    <property type="match status" value="1"/>
</dbReference>
<feature type="region of interest" description="Disordered" evidence="2">
    <location>
        <begin position="29"/>
        <end position="49"/>
    </location>
</feature>
<dbReference type="InterPro" id="IPR052780">
    <property type="entry name" value="AAA_Catabolism_Regulators"/>
</dbReference>
<dbReference type="GO" id="GO:0005634">
    <property type="term" value="C:nucleus"/>
    <property type="evidence" value="ECO:0007669"/>
    <property type="project" value="TreeGrafter"/>
</dbReference>
<dbReference type="OrthoDB" id="5818554at2759"/>
<evidence type="ECO:0000313" key="4">
    <source>
        <dbReference type="EMBL" id="USP74847.1"/>
    </source>
</evidence>
<reference evidence="4" key="1">
    <citation type="submission" date="2021-12" db="EMBL/GenBank/DDBJ databases">
        <title>Curvularia clavata genome.</title>
        <authorList>
            <person name="Cao Y."/>
        </authorList>
    </citation>
    <scope>NUCLEOTIDE SEQUENCE</scope>
    <source>
        <strain evidence="4">Yc1106</strain>
    </source>
</reference>
<keyword evidence="1" id="KW-0539">Nucleus</keyword>
<evidence type="ECO:0000313" key="5">
    <source>
        <dbReference type="Proteomes" id="UP001056012"/>
    </source>
</evidence>
<dbReference type="Proteomes" id="UP001056012">
    <property type="component" value="Chromosome 2"/>
</dbReference>
<dbReference type="CDD" id="cd12148">
    <property type="entry name" value="fungal_TF_MHR"/>
    <property type="match status" value="1"/>
</dbReference>
<keyword evidence="5" id="KW-1185">Reference proteome</keyword>
<protein>
    <recommendedName>
        <fullName evidence="3">Xylanolytic transcriptional activator regulatory domain-containing protein</fullName>
    </recommendedName>
</protein>
<dbReference type="GO" id="GO:0008270">
    <property type="term" value="F:zinc ion binding"/>
    <property type="evidence" value="ECO:0007669"/>
    <property type="project" value="InterPro"/>
</dbReference>
<evidence type="ECO:0000259" key="3">
    <source>
        <dbReference type="SMART" id="SM00906"/>
    </source>
</evidence>
<sequence length="649" mass="72970">MVQGVAQNHLASLVDSLEMTVFWSDQEGASGDRNEVADPTNASSSTPQATILCATQSPKPRLASTTDHDRYLELKTPADALQILAQSNHQLSTDESSVARDSRPRLGIGRHAIGTGKLGLDGYELLKIGALSVSVIIELLQRYTTIYHPYCPLIPEYFLAVHAIEQITKIDHFLLTAVLTIASRDSPGHVLAHRYCWEHTQRLLLDVSLARTSTQTPRTVEGLLLLAEWLPHIETTLDTIEPATSLFGEDRLAWSLVGLAIRHGYLLHLDRGAFRDNTQATTEEDFRQNRLIWHFVYLADRHISVRLGQSFWSRGPSLSSYFTADDFPTLKPKPESTHDHSALLLANLELVQILYNAHLILYPSTQRTWTLIRDGDYARYLDDFLSTATSWHESWKHLETGLGVSSSVLMTYDYVCLYVNAFSFQAVLMRYSRNSRPVGLNNQSLKEKLFPRGTLSSPDGLYVNNAIHAATRLLKRITSSNYLREVQYLPSRFYLYAIYAAVFLYRAIEVGALKDEKQVNDTNAFISRLIARMRQASVTESHVCHIYSKMLESLQKRQNKQQEEPLYSSTHSPGASNAFINRISPPMMLTELIPSVDGDANKTVDQSGQQGFYQDNYSLYSFDEFTFSSFWPGIGDFAQPMSAATGAGI</sequence>
<dbReference type="EMBL" id="CP089275">
    <property type="protein sequence ID" value="USP74847.1"/>
    <property type="molecule type" value="Genomic_DNA"/>
</dbReference>
<name>A0A9Q8Z290_CURCL</name>
<evidence type="ECO:0000256" key="1">
    <source>
        <dbReference type="ARBA" id="ARBA00023242"/>
    </source>
</evidence>
<feature type="domain" description="Xylanolytic transcriptional activator regulatory" evidence="3">
    <location>
        <begin position="253"/>
        <end position="328"/>
    </location>
</feature>
<organism evidence="4 5">
    <name type="scientific">Curvularia clavata</name>
    <dbReference type="NCBI Taxonomy" id="95742"/>
    <lineage>
        <taxon>Eukaryota</taxon>
        <taxon>Fungi</taxon>
        <taxon>Dikarya</taxon>
        <taxon>Ascomycota</taxon>
        <taxon>Pezizomycotina</taxon>
        <taxon>Dothideomycetes</taxon>
        <taxon>Pleosporomycetidae</taxon>
        <taxon>Pleosporales</taxon>
        <taxon>Pleosporineae</taxon>
        <taxon>Pleosporaceae</taxon>
        <taxon>Curvularia</taxon>
    </lineage>
</organism>
<dbReference type="SMART" id="SM00906">
    <property type="entry name" value="Fungal_trans"/>
    <property type="match status" value="1"/>
</dbReference>
<gene>
    <name evidence="4" type="ORF">yc1106_02121</name>
</gene>
<accession>A0A9Q8Z290</accession>
<dbReference type="InterPro" id="IPR007219">
    <property type="entry name" value="XnlR_reg_dom"/>
</dbReference>
<feature type="compositionally biased region" description="Polar residues" evidence="2">
    <location>
        <begin position="40"/>
        <end position="49"/>
    </location>
</feature>
<dbReference type="VEuPathDB" id="FungiDB:yc1106_02121"/>
<dbReference type="AlphaFoldDB" id="A0A9Q8Z290"/>
<evidence type="ECO:0000256" key="2">
    <source>
        <dbReference type="SAM" id="MobiDB-lite"/>
    </source>
</evidence>
<proteinExistence type="predicted"/>
<dbReference type="GO" id="GO:0003677">
    <property type="term" value="F:DNA binding"/>
    <property type="evidence" value="ECO:0007669"/>
    <property type="project" value="InterPro"/>
</dbReference>
<dbReference type="GO" id="GO:0006351">
    <property type="term" value="P:DNA-templated transcription"/>
    <property type="evidence" value="ECO:0007669"/>
    <property type="project" value="InterPro"/>
</dbReference>
<dbReference type="PANTHER" id="PTHR31644">
    <property type="entry name" value="TRANSCRIPTIONAL ACTIVATOR ARO80-RELATED"/>
    <property type="match status" value="1"/>
</dbReference>